<feature type="transmembrane region" description="Helical" evidence="1">
    <location>
        <begin position="16"/>
        <end position="42"/>
    </location>
</feature>
<organism evidence="2 3">
    <name type="scientific">Neoaquamicrobium sediminum</name>
    <dbReference type="NCBI Taxonomy" id="1849104"/>
    <lineage>
        <taxon>Bacteria</taxon>
        <taxon>Pseudomonadati</taxon>
        <taxon>Pseudomonadota</taxon>
        <taxon>Alphaproteobacteria</taxon>
        <taxon>Hyphomicrobiales</taxon>
        <taxon>Phyllobacteriaceae</taxon>
        <taxon>Neoaquamicrobium</taxon>
    </lineage>
</organism>
<evidence type="ECO:0000313" key="2">
    <source>
        <dbReference type="EMBL" id="MEX4008111.1"/>
    </source>
</evidence>
<dbReference type="RefSeq" id="WP_368803155.1">
    <property type="nucleotide sequence ID" value="NZ_JAZHFV010000003.1"/>
</dbReference>
<dbReference type="EMBL" id="JAZHFV010000003">
    <property type="protein sequence ID" value="MEX4008111.1"/>
    <property type="molecule type" value="Genomic_DNA"/>
</dbReference>
<comment type="caution">
    <text evidence="2">The sequence shown here is derived from an EMBL/GenBank/DDBJ whole genome shotgun (WGS) entry which is preliminary data.</text>
</comment>
<evidence type="ECO:0000256" key="1">
    <source>
        <dbReference type="SAM" id="Phobius"/>
    </source>
</evidence>
<dbReference type="Proteomes" id="UP001559025">
    <property type="component" value="Unassembled WGS sequence"/>
</dbReference>
<keyword evidence="3" id="KW-1185">Reference proteome</keyword>
<name>A0ABV3WV08_9HYPH</name>
<evidence type="ECO:0000313" key="3">
    <source>
        <dbReference type="Proteomes" id="UP001559025"/>
    </source>
</evidence>
<gene>
    <name evidence="2" type="ORF">V1479_12405</name>
</gene>
<keyword evidence="1" id="KW-0812">Transmembrane</keyword>
<proteinExistence type="predicted"/>
<sequence>MNWRDIVGLTWRRHRALGIAFVIAGALTLFFLGRTIVFYTYWATHREVPIEDWMTVGYIARSYDIDRSHLRGMLGLEADEPDRRTLARIADDRGVPVTTLIDEIEAAIARAKAEAS</sequence>
<reference evidence="2 3" key="1">
    <citation type="submission" date="2024-01" db="EMBL/GenBank/DDBJ databases">
        <title>New evidence supports the origin of RcGTA from prophage.</title>
        <authorList>
            <person name="Xu Y."/>
            <person name="Liu B."/>
            <person name="Chen F."/>
        </authorList>
    </citation>
    <scope>NUCLEOTIDE SEQUENCE [LARGE SCALE GENOMIC DNA]</scope>
    <source>
        <strain evidence="2 3">CBW1107-2</strain>
    </source>
</reference>
<keyword evidence="1" id="KW-0472">Membrane</keyword>
<protein>
    <submittedName>
        <fullName evidence="2">Uncharacterized protein</fullName>
    </submittedName>
</protein>
<accession>A0ABV3WV08</accession>
<keyword evidence="1" id="KW-1133">Transmembrane helix</keyword>